<evidence type="ECO:0000259" key="1">
    <source>
        <dbReference type="Pfam" id="PF14451"/>
    </source>
</evidence>
<dbReference type="SUPFAM" id="SSF54285">
    <property type="entry name" value="MoaD/ThiS"/>
    <property type="match status" value="1"/>
</dbReference>
<organism evidence="2 3">
    <name type="scientific">Desulforapulum autotrophicum (strain ATCC 43914 / DSM 3382 / VKM B-1955 / HRM2)</name>
    <name type="common">Desulfobacterium autotrophicum</name>
    <dbReference type="NCBI Taxonomy" id="177437"/>
    <lineage>
        <taxon>Bacteria</taxon>
        <taxon>Pseudomonadati</taxon>
        <taxon>Thermodesulfobacteriota</taxon>
        <taxon>Desulfobacteria</taxon>
        <taxon>Desulfobacterales</taxon>
        <taxon>Desulfobacteraceae</taxon>
        <taxon>Desulforapulum</taxon>
    </lineage>
</organism>
<name>C0QFY7_DESAH</name>
<dbReference type="Proteomes" id="UP000000442">
    <property type="component" value="Chromosome"/>
</dbReference>
<dbReference type="InterPro" id="IPR016155">
    <property type="entry name" value="Mopterin_synth/thiamin_S_b"/>
</dbReference>
<feature type="domain" description="Ubiquitin Mut7-C" evidence="1">
    <location>
        <begin position="1"/>
        <end position="77"/>
    </location>
</feature>
<dbReference type="Pfam" id="PF14451">
    <property type="entry name" value="Ub-Mut7C"/>
    <property type="match status" value="1"/>
</dbReference>
<evidence type="ECO:0000313" key="2">
    <source>
        <dbReference type="EMBL" id="ACN15555.1"/>
    </source>
</evidence>
<gene>
    <name evidence="2" type="ordered locus">HRM2_24610</name>
</gene>
<dbReference type="HOGENOM" id="CLU_114601_5_1_7"/>
<dbReference type="InterPro" id="IPR027798">
    <property type="entry name" value="Ub_Mut7C"/>
</dbReference>
<dbReference type="OrthoDB" id="5339859at2"/>
<dbReference type="AlphaFoldDB" id="C0QFY7"/>
<protein>
    <recommendedName>
        <fullName evidence="1">Ubiquitin Mut7-C domain-containing protein</fullName>
    </recommendedName>
</protein>
<proteinExistence type="predicted"/>
<dbReference type="KEGG" id="dat:HRM2_24610"/>
<keyword evidence="3" id="KW-1185">Reference proteome</keyword>
<dbReference type="EMBL" id="CP001087">
    <property type="protein sequence ID" value="ACN15555.1"/>
    <property type="molecule type" value="Genomic_DNA"/>
</dbReference>
<accession>C0QFY7</accession>
<dbReference type="STRING" id="177437.HRM2_24610"/>
<dbReference type="RefSeq" id="WP_015904320.1">
    <property type="nucleotide sequence ID" value="NC_012108.1"/>
</dbReference>
<evidence type="ECO:0000313" key="3">
    <source>
        <dbReference type="Proteomes" id="UP000000442"/>
    </source>
</evidence>
<reference evidence="2 3" key="1">
    <citation type="journal article" date="2009" name="Environ. Microbiol.">
        <title>Genome sequence of Desulfobacterium autotrophicum HRM2, a marine sulfate reducer oxidizing organic carbon completely to carbon dioxide.</title>
        <authorList>
            <person name="Strittmatter A.W."/>
            <person name="Liesegang H."/>
            <person name="Rabus R."/>
            <person name="Decker I."/>
            <person name="Amann J."/>
            <person name="Andres S."/>
            <person name="Henne A."/>
            <person name="Fricke W.F."/>
            <person name="Martinez-Arias R."/>
            <person name="Bartels D."/>
            <person name="Goesmann A."/>
            <person name="Krause L."/>
            <person name="Puehler A."/>
            <person name="Klenk H.P."/>
            <person name="Richter M."/>
            <person name="Schuler M."/>
            <person name="Gloeckner F.O."/>
            <person name="Meyerdierks A."/>
            <person name="Gottschalk G."/>
            <person name="Amann R."/>
        </authorList>
    </citation>
    <scope>NUCLEOTIDE SEQUENCE [LARGE SCALE GENOMIC DNA]</scope>
    <source>
        <strain evidence="3">ATCC 43914 / DSM 3382 / HRM2</strain>
    </source>
</reference>
<dbReference type="eggNOG" id="COG2104">
    <property type="taxonomic scope" value="Bacteria"/>
</dbReference>
<sequence>MPIITFNAFSFLQKKLKQKNIAYSNVTMDLAEGTCVSDLILGLGLTPGDVEVVFINGRVSSTNTIIADQDRIALVPHGTPGPYRVLLGFKNKQPDTLPRSE</sequence>